<dbReference type="RefSeq" id="WP_338447263.1">
    <property type="nucleotide sequence ID" value="NZ_CP144918.1"/>
</dbReference>
<keyword evidence="4" id="KW-1185">Reference proteome</keyword>
<evidence type="ECO:0000259" key="2">
    <source>
        <dbReference type="Pfam" id="PF14258"/>
    </source>
</evidence>
<dbReference type="Pfam" id="PF14258">
    <property type="entry name" value="DUF4350"/>
    <property type="match status" value="1"/>
</dbReference>
<dbReference type="EMBL" id="CP144918">
    <property type="protein sequence ID" value="WWA48380.1"/>
    <property type="molecule type" value="Genomic_DNA"/>
</dbReference>
<feature type="transmembrane region" description="Helical" evidence="1">
    <location>
        <begin position="22"/>
        <end position="41"/>
    </location>
</feature>
<keyword evidence="1" id="KW-0812">Transmembrane</keyword>
<evidence type="ECO:0000256" key="1">
    <source>
        <dbReference type="SAM" id="Phobius"/>
    </source>
</evidence>
<keyword evidence="1" id="KW-0472">Membrane</keyword>
<evidence type="ECO:0000313" key="3">
    <source>
        <dbReference type="EMBL" id="WWA48380.1"/>
    </source>
</evidence>
<name>A0ABZ2D5R0_9SPHN</name>
<dbReference type="InterPro" id="IPR025646">
    <property type="entry name" value="DUF4350"/>
</dbReference>
<feature type="transmembrane region" description="Helical" evidence="1">
    <location>
        <begin position="302"/>
        <end position="327"/>
    </location>
</feature>
<organism evidence="3 4">
    <name type="scientific">Pelagerythrobacter marensis</name>
    <dbReference type="NCBI Taxonomy" id="543877"/>
    <lineage>
        <taxon>Bacteria</taxon>
        <taxon>Pseudomonadati</taxon>
        <taxon>Pseudomonadota</taxon>
        <taxon>Alphaproteobacteria</taxon>
        <taxon>Sphingomonadales</taxon>
        <taxon>Erythrobacteraceae</taxon>
        <taxon>Pelagerythrobacter</taxon>
    </lineage>
</organism>
<feature type="domain" description="DUF4350" evidence="2">
    <location>
        <begin position="60"/>
        <end position="276"/>
    </location>
</feature>
<reference evidence="3 4" key="1">
    <citation type="submission" date="2024-02" db="EMBL/GenBank/DDBJ databases">
        <title>The whole genome sequence of five bacterial samples isolated from Abu Dhabi Sabkha-shore region.</title>
        <authorList>
            <person name="Sudalaimuthuasari N."/>
            <person name="Sarfraz B."/>
            <person name="Tuyisabe J.D."/>
            <person name="Mugisha Ntwali L.D.M."/>
            <person name="Ali A.I.A.A."/>
            <person name="Almansoori S.Z.A."/>
            <person name="Alajami H.S.A."/>
            <person name="Almeqbaali A.A.S."/>
            <person name="Kundu B."/>
            <person name="Saeed E.E."/>
            <person name="Sukumarinath V."/>
            <person name="Mishra A.K."/>
            <person name="Hazzouri K.M."/>
            <person name="Almaskari R."/>
            <person name="Sharma A.K."/>
            <person name="Amiri K.M.A."/>
        </authorList>
    </citation>
    <scope>NUCLEOTIDE SEQUENCE [LARGE SCALE GENOMIC DNA]</scope>
    <source>
        <strain evidence="4">kcgeb_sd</strain>
    </source>
</reference>
<dbReference type="Proteomes" id="UP001335183">
    <property type="component" value="Chromosome"/>
</dbReference>
<keyword evidence="1" id="KW-1133">Transmembrane helix</keyword>
<gene>
    <name evidence="3" type="ORF">V5F89_05635</name>
</gene>
<sequence length="439" mass="47067">MMAAAPPAPLPASAPAAFNPRVVLGMLLFGAIAFVATLYLIGAGETSRGENDGGGHAASRGLTGYAALADLLEGEGHDVALSRSQGAHDDESLLILTPPHGADGEEIAALIEKRRYIGPTLLVLPKWYAIEVPDWAPVDTGEGWVVLAGTGKPAWIAQFEGRYVTEVQTGALDGGHGFDWEWGARRGAMPDRENVQTITNATMIPLVTASNGHILAGYYDDGGYYPVLDEAAGLAPADAEDLDADRWNLMVVADPDLLDNYAMADRERAQLAHELVDVAMEGQDLPIVFDLTLNGLGRSRNLLTLAFAPPFVAATLCLLIAMAVVAWRAFRRFGPPHAEARAIAFGKGRLVANSAAFTLRTRRLHLLTGPYAEAARHRIAAALHLRRSDDETLDRAIARRVPGAPPFATLAAALREAEKPHEILRAARALKSLERKLVR</sequence>
<accession>A0ABZ2D5R0</accession>
<protein>
    <submittedName>
        <fullName evidence="3">DUF4350 domain-containing protein</fullName>
    </submittedName>
</protein>
<proteinExistence type="predicted"/>
<evidence type="ECO:0000313" key="4">
    <source>
        <dbReference type="Proteomes" id="UP001335183"/>
    </source>
</evidence>